<organism evidence="2 3">
    <name type="scientific">Catenulispora subtropica</name>
    <dbReference type="NCBI Taxonomy" id="450798"/>
    <lineage>
        <taxon>Bacteria</taxon>
        <taxon>Bacillati</taxon>
        <taxon>Actinomycetota</taxon>
        <taxon>Actinomycetes</taxon>
        <taxon>Catenulisporales</taxon>
        <taxon>Catenulisporaceae</taxon>
        <taxon>Catenulispora</taxon>
    </lineage>
</organism>
<feature type="domain" description="Knr4/Smi1-like" evidence="1">
    <location>
        <begin position="156"/>
        <end position="293"/>
    </location>
</feature>
<dbReference type="EMBL" id="BAAAQM010000001">
    <property type="protein sequence ID" value="GAA1951378.1"/>
    <property type="molecule type" value="Genomic_DNA"/>
</dbReference>
<evidence type="ECO:0000313" key="3">
    <source>
        <dbReference type="Proteomes" id="UP001499854"/>
    </source>
</evidence>
<keyword evidence="3" id="KW-1185">Reference proteome</keyword>
<dbReference type="Pfam" id="PF09346">
    <property type="entry name" value="SMI1_KNR4"/>
    <property type="match status" value="1"/>
</dbReference>
<evidence type="ECO:0000259" key="1">
    <source>
        <dbReference type="SMART" id="SM00860"/>
    </source>
</evidence>
<accession>A0ABN2QIZ4</accession>
<proteinExistence type="predicted"/>
<dbReference type="RefSeq" id="WP_344655047.1">
    <property type="nucleotide sequence ID" value="NZ_BAAAQM010000001.1"/>
</dbReference>
<dbReference type="SUPFAM" id="SSF160631">
    <property type="entry name" value="SMI1/KNR4-like"/>
    <property type="match status" value="1"/>
</dbReference>
<sequence length="336" mass="36578">MAQASAQRHGIPNGQFAGRIIEFSDPELDRKFPHGIYLTMHGYPEFAVYARHTVQIADPPSGLSVDEIRVTDTIAANLLAAGTGDPLWEGRPSTATPQGWTWAHAAESRMLHCVPVELHGAFRHHGGMATLKADRNRSGLFTEGMLEPVAFERSGSVPEEAMKQLEQHLGFPLPPSYRRFLAGTDGGRPISPAVNLAGGFIADQWLFGLRREDPHQDLVYANQALYDRFTEEFLGIGYVQGGMLALKIRGTDPGSVWLFDDDDPRDSESRDAVSVCAELLKKVGNDFDDFARHLVALPQQIVDIARSAVDSGHAKAVTDVEHLGAALPAALKAPGQ</sequence>
<comment type="caution">
    <text evidence="2">The sequence shown here is derived from an EMBL/GenBank/DDBJ whole genome shotgun (WGS) entry which is preliminary data.</text>
</comment>
<protein>
    <submittedName>
        <fullName evidence="2">SMI1/KNR4 family protein</fullName>
    </submittedName>
</protein>
<gene>
    <name evidence="2" type="ORF">GCM10009838_03140</name>
</gene>
<dbReference type="Gene3D" id="3.40.1580.10">
    <property type="entry name" value="SMI1/KNR4-like"/>
    <property type="match status" value="1"/>
</dbReference>
<dbReference type="Proteomes" id="UP001499854">
    <property type="component" value="Unassembled WGS sequence"/>
</dbReference>
<dbReference type="Pfam" id="PF14414">
    <property type="entry name" value="WHH"/>
    <property type="match status" value="1"/>
</dbReference>
<dbReference type="SMART" id="SM00860">
    <property type="entry name" value="SMI1_KNR4"/>
    <property type="match status" value="1"/>
</dbReference>
<evidence type="ECO:0000313" key="2">
    <source>
        <dbReference type="EMBL" id="GAA1951378.1"/>
    </source>
</evidence>
<dbReference type="InterPro" id="IPR032869">
    <property type="entry name" value="WHH_dom_containing"/>
</dbReference>
<dbReference type="InterPro" id="IPR018958">
    <property type="entry name" value="Knr4/Smi1-like_dom"/>
</dbReference>
<name>A0ABN2QIZ4_9ACTN</name>
<dbReference type="InterPro" id="IPR037883">
    <property type="entry name" value="Knr4/Smi1-like_sf"/>
</dbReference>
<reference evidence="2 3" key="1">
    <citation type="journal article" date="2019" name="Int. J. Syst. Evol. Microbiol.">
        <title>The Global Catalogue of Microorganisms (GCM) 10K type strain sequencing project: providing services to taxonomists for standard genome sequencing and annotation.</title>
        <authorList>
            <consortium name="The Broad Institute Genomics Platform"/>
            <consortium name="The Broad Institute Genome Sequencing Center for Infectious Disease"/>
            <person name="Wu L."/>
            <person name="Ma J."/>
        </authorList>
    </citation>
    <scope>NUCLEOTIDE SEQUENCE [LARGE SCALE GENOMIC DNA]</scope>
    <source>
        <strain evidence="2 3">JCM 16013</strain>
    </source>
</reference>